<gene>
    <name evidence="2" type="ORF">BOH78_2612</name>
</gene>
<dbReference type="Proteomes" id="UP000189274">
    <property type="component" value="Unassembled WGS sequence"/>
</dbReference>
<protein>
    <submittedName>
        <fullName evidence="2">Something about silencing protein 10</fullName>
    </submittedName>
</protein>
<feature type="compositionally biased region" description="Basic residues" evidence="1">
    <location>
        <begin position="415"/>
        <end position="429"/>
    </location>
</feature>
<evidence type="ECO:0000256" key="1">
    <source>
        <dbReference type="SAM" id="MobiDB-lite"/>
    </source>
</evidence>
<feature type="compositionally biased region" description="Acidic residues" evidence="1">
    <location>
        <begin position="50"/>
        <end position="69"/>
    </location>
</feature>
<feature type="compositionally biased region" description="Acidic residues" evidence="1">
    <location>
        <begin position="300"/>
        <end position="327"/>
    </location>
</feature>
<feature type="region of interest" description="Disordered" evidence="1">
    <location>
        <begin position="1"/>
        <end position="121"/>
    </location>
</feature>
<name>A0A1V2LM03_PICKU</name>
<sequence>MVKGSSRRGKTQNEETGIEEFGMDEVDEFAHQRDQELMEKAGLNKRHDDEGDSDDEEAVEGVMDIDSDAEIEKYKRKFQGPIDESDEEYFKDGDNNEEEDSDLEKNHWGGDYYGADEAEDEEDERLMEEEALRLQKQHMADLNMEDFMLDEVEDWRSEKKVEEEQDEKEDKLEEILISGDKKSRLEIIKKKYPEYLPLVTELRQLNPVYEQLKLEIEGSNIKMIQFKALSVYLGSIVSYMTIFANKLSKDEPFEMKDEDVMVSILSGRELWRQASGLLEERAGKSDEEEEEEGKAFDNDGGLDEEEDDDDDDDDEDDDDEDEEDDEHEDPKTESEDKYNEAPSFESLRKIKKLSSKNLEDMDEIDAEDKKGRRQNLRFYTSKLDKRDIGKVHVDGDMDAAYENDGKQVRRDFKTKDKRGGRKGGRKGRK</sequence>
<accession>A0A1V2LM03</accession>
<comment type="caution">
    <text evidence="2">The sequence shown here is derived from an EMBL/GenBank/DDBJ whole genome shotgun (WGS) entry which is preliminary data.</text>
</comment>
<feature type="compositionally biased region" description="Basic residues" evidence="1">
    <location>
        <begin position="1"/>
        <end position="10"/>
    </location>
</feature>
<reference evidence="3" key="1">
    <citation type="journal article" date="2017" name="Genome Announc.">
        <title>Genome sequences of Cyberlindnera fabianii 65, Pichia kudriavzevii 129, and Saccharomyces cerevisiae 131 isolated from fermented masau fruits in Zimbabwe.</title>
        <authorList>
            <person name="van Rijswijck I.M.H."/>
            <person name="Derks M.F.L."/>
            <person name="Abee T."/>
            <person name="de Ridder D."/>
            <person name="Smid E.J."/>
        </authorList>
    </citation>
    <scope>NUCLEOTIDE SEQUENCE [LARGE SCALE GENOMIC DNA]</scope>
    <source>
        <strain evidence="3">129</strain>
    </source>
</reference>
<evidence type="ECO:0000313" key="3">
    <source>
        <dbReference type="Proteomes" id="UP000189274"/>
    </source>
</evidence>
<proteinExistence type="predicted"/>
<organism evidence="2 3">
    <name type="scientific">Pichia kudriavzevii</name>
    <name type="common">Yeast</name>
    <name type="synonym">Issatchenkia orientalis</name>
    <dbReference type="NCBI Taxonomy" id="4909"/>
    <lineage>
        <taxon>Eukaryota</taxon>
        <taxon>Fungi</taxon>
        <taxon>Dikarya</taxon>
        <taxon>Ascomycota</taxon>
        <taxon>Saccharomycotina</taxon>
        <taxon>Pichiomycetes</taxon>
        <taxon>Pichiales</taxon>
        <taxon>Pichiaceae</taxon>
        <taxon>Pichia</taxon>
    </lineage>
</organism>
<feature type="compositionally biased region" description="Basic and acidic residues" evidence="1">
    <location>
        <begin position="403"/>
        <end position="414"/>
    </location>
</feature>
<feature type="compositionally biased region" description="Acidic residues" evidence="1">
    <location>
        <begin position="16"/>
        <end position="27"/>
    </location>
</feature>
<feature type="compositionally biased region" description="Basic and acidic residues" evidence="1">
    <location>
        <begin position="28"/>
        <end position="39"/>
    </location>
</feature>
<dbReference type="VEuPathDB" id="FungiDB:C5L36_0B06600"/>
<feature type="compositionally biased region" description="Basic and acidic residues" evidence="1">
    <location>
        <begin position="328"/>
        <end position="339"/>
    </location>
</feature>
<feature type="region of interest" description="Disordered" evidence="1">
    <location>
        <begin position="402"/>
        <end position="429"/>
    </location>
</feature>
<dbReference type="AlphaFoldDB" id="A0A1V2LM03"/>
<dbReference type="EMBL" id="MQVM01000011">
    <property type="protein sequence ID" value="ONH74096.1"/>
    <property type="molecule type" value="Genomic_DNA"/>
</dbReference>
<evidence type="ECO:0000313" key="2">
    <source>
        <dbReference type="EMBL" id="ONH74096.1"/>
    </source>
</evidence>
<feature type="region of interest" description="Disordered" evidence="1">
    <location>
        <begin position="279"/>
        <end position="373"/>
    </location>
</feature>